<accession>A0A0P9YUA6</accession>
<reference evidence="1 2" key="1">
    <citation type="submission" date="2015-09" db="EMBL/GenBank/DDBJ databases">
        <title>Genome announcement of multiple Pseudomonas syringae strains.</title>
        <authorList>
            <person name="Thakur S."/>
            <person name="Wang P.W."/>
            <person name="Gong Y."/>
            <person name="Weir B.S."/>
            <person name="Guttman D.S."/>
        </authorList>
    </citation>
    <scope>NUCLEOTIDE SEQUENCE [LARGE SCALE GENOMIC DNA]</scope>
    <source>
        <strain evidence="1 2">ICMP3956</strain>
    </source>
</reference>
<evidence type="ECO:0000313" key="2">
    <source>
        <dbReference type="Proteomes" id="UP000050562"/>
    </source>
</evidence>
<gene>
    <name evidence="1" type="ORF">ALO52_200118</name>
</gene>
<evidence type="ECO:0000313" key="1">
    <source>
        <dbReference type="EMBL" id="KPY39710.1"/>
    </source>
</evidence>
<dbReference type="Proteomes" id="UP000050562">
    <property type="component" value="Unassembled WGS sequence"/>
</dbReference>
<comment type="caution">
    <text evidence="1">The sequence shown here is derived from an EMBL/GenBank/DDBJ whole genome shotgun (WGS) entry which is preliminary data.</text>
</comment>
<sequence length="66" mass="7155">MADYLVALVVLKRIGCAITESLDSPALLQNPGRAQQIVVFRHPTAITPVATLKRLTCLTGKRETPP</sequence>
<organism evidence="1 2">
    <name type="scientific">Pseudomonas syringae pv. primulae</name>
    <dbReference type="NCBI Taxonomy" id="251707"/>
    <lineage>
        <taxon>Bacteria</taxon>
        <taxon>Pseudomonadati</taxon>
        <taxon>Pseudomonadota</taxon>
        <taxon>Gammaproteobacteria</taxon>
        <taxon>Pseudomonadales</taxon>
        <taxon>Pseudomonadaceae</taxon>
        <taxon>Pseudomonas</taxon>
    </lineage>
</organism>
<name>A0A0P9YUA6_9PSED</name>
<proteinExistence type="predicted"/>
<dbReference type="EMBL" id="LJRC01000052">
    <property type="protein sequence ID" value="KPY39710.1"/>
    <property type="molecule type" value="Genomic_DNA"/>
</dbReference>
<dbReference type="AlphaFoldDB" id="A0A0P9YUA6"/>
<protein>
    <submittedName>
        <fullName evidence="1">Chitinase</fullName>
    </submittedName>
</protein>